<gene>
    <name evidence="3" type="ORF">GCM10022207_66730</name>
</gene>
<evidence type="ECO:0000313" key="3">
    <source>
        <dbReference type="EMBL" id="GAA3889895.1"/>
    </source>
</evidence>
<dbReference type="InterPro" id="IPR027365">
    <property type="entry name" value="GNAT_acetyltra_YdfB-like"/>
</dbReference>
<accession>A0ABP7KWJ8</accession>
<name>A0ABP7KWJ8_9ACTN</name>
<dbReference type="Pfam" id="PF12746">
    <property type="entry name" value="GNAT_acetyltran"/>
    <property type="match status" value="1"/>
</dbReference>
<protein>
    <recommendedName>
        <fullName evidence="2">N-acetyltransferase domain-containing protein</fullName>
    </recommendedName>
</protein>
<evidence type="ECO:0000256" key="1">
    <source>
        <dbReference type="SAM" id="MobiDB-lite"/>
    </source>
</evidence>
<feature type="domain" description="N-acetyltransferase" evidence="2">
    <location>
        <begin position="119"/>
        <end position="258"/>
    </location>
</feature>
<organism evidence="3 4">
    <name type="scientific">Streptomyces lannensis</name>
    <dbReference type="NCBI Taxonomy" id="766498"/>
    <lineage>
        <taxon>Bacteria</taxon>
        <taxon>Bacillati</taxon>
        <taxon>Actinomycetota</taxon>
        <taxon>Actinomycetes</taxon>
        <taxon>Kitasatosporales</taxon>
        <taxon>Streptomycetaceae</taxon>
        <taxon>Streptomyces</taxon>
    </lineage>
</organism>
<comment type="caution">
    <text evidence="3">The sequence shown here is derived from an EMBL/GenBank/DDBJ whole genome shotgun (WGS) entry which is preliminary data.</text>
</comment>
<dbReference type="InterPro" id="IPR016181">
    <property type="entry name" value="Acyl_CoA_acyltransferase"/>
</dbReference>
<dbReference type="SUPFAM" id="SSF55729">
    <property type="entry name" value="Acyl-CoA N-acyltransferases (Nat)"/>
    <property type="match status" value="1"/>
</dbReference>
<evidence type="ECO:0000259" key="2">
    <source>
        <dbReference type="PROSITE" id="PS51186"/>
    </source>
</evidence>
<dbReference type="InterPro" id="IPR000182">
    <property type="entry name" value="GNAT_dom"/>
</dbReference>
<dbReference type="Proteomes" id="UP001501563">
    <property type="component" value="Unassembled WGS sequence"/>
</dbReference>
<evidence type="ECO:0000313" key="4">
    <source>
        <dbReference type="Proteomes" id="UP001501563"/>
    </source>
</evidence>
<dbReference type="RefSeq" id="WP_345552988.1">
    <property type="nucleotide sequence ID" value="NZ_BAAAZA010000025.1"/>
</dbReference>
<reference evidence="4" key="1">
    <citation type="journal article" date="2019" name="Int. J. Syst. Evol. Microbiol.">
        <title>The Global Catalogue of Microorganisms (GCM) 10K type strain sequencing project: providing services to taxonomists for standard genome sequencing and annotation.</title>
        <authorList>
            <consortium name="The Broad Institute Genomics Platform"/>
            <consortium name="The Broad Institute Genome Sequencing Center for Infectious Disease"/>
            <person name="Wu L."/>
            <person name="Ma J."/>
        </authorList>
    </citation>
    <scope>NUCLEOTIDE SEQUENCE [LARGE SCALE GENOMIC DNA]</scope>
    <source>
        <strain evidence="4">JCM 16578</strain>
    </source>
</reference>
<keyword evidence="4" id="KW-1185">Reference proteome</keyword>
<dbReference type="Gene3D" id="3.40.630.30">
    <property type="match status" value="1"/>
</dbReference>
<feature type="compositionally biased region" description="Polar residues" evidence="1">
    <location>
        <begin position="264"/>
        <end position="273"/>
    </location>
</feature>
<dbReference type="PROSITE" id="PS51186">
    <property type="entry name" value="GNAT"/>
    <property type="match status" value="1"/>
</dbReference>
<proteinExistence type="predicted"/>
<sequence length="273" mass="29286">MIELASDRLPALIRWLPTGAPGPAVVGEHVLGTGIGHWWADRADRPRAIAVSCAGYAVLRGTPDALTPEALAPLAHHYIDAPARFLPTLHSAFDRLTPWERMVWTLQDEPHPTPTPRGLTVRRLGPRDTRALAALDSDAAWIHAAWGGPAGLASSGHGWAAVDRAGDLLAVASTHFRGTRYEDVSVFTRPDHRRLHLGLACVTALCADITARGHRPSWNCSTLNRASRLLAWTAGFRLVREYVHHAAGSPIRNGLPTPGGRPSGKSTAAQGAC</sequence>
<dbReference type="EMBL" id="BAAAZA010000025">
    <property type="protein sequence ID" value="GAA3889895.1"/>
    <property type="molecule type" value="Genomic_DNA"/>
</dbReference>
<feature type="region of interest" description="Disordered" evidence="1">
    <location>
        <begin position="250"/>
        <end position="273"/>
    </location>
</feature>